<reference evidence="1" key="1">
    <citation type="submission" date="2020-11" db="EMBL/GenBank/DDBJ databases">
        <authorList>
            <person name="Tran Van P."/>
        </authorList>
    </citation>
    <scope>NUCLEOTIDE SEQUENCE</scope>
</reference>
<name>A0A7R8ZK18_9CRUS</name>
<sequence length="185" mass="19788">MVGLIVVIAVLTSLATLTAVILRVKRRRLSARPTQCSRGGGGGKSDPSSSSAERRDSGKNPDIVPLRSELMIDPLGDAYQQPLAAYSAAIDYLPPSTGILKPPKTRTKSLQDISIFHPSSPHVRFEENGGVVVGFTMPRQRDPYWPEHIEEASPSSLSTLLNVSPGSGVAIIPTSQSQNKMESAV</sequence>
<proteinExistence type="predicted"/>
<organism evidence="1">
    <name type="scientific">Cyprideis torosa</name>
    <dbReference type="NCBI Taxonomy" id="163714"/>
    <lineage>
        <taxon>Eukaryota</taxon>
        <taxon>Metazoa</taxon>
        <taxon>Ecdysozoa</taxon>
        <taxon>Arthropoda</taxon>
        <taxon>Crustacea</taxon>
        <taxon>Oligostraca</taxon>
        <taxon>Ostracoda</taxon>
        <taxon>Podocopa</taxon>
        <taxon>Podocopida</taxon>
        <taxon>Cytherocopina</taxon>
        <taxon>Cytheroidea</taxon>
        <taxon>Cytherideidae</taxon>
        <taxon>Cyprideis</taxon>
    </lineage>
</organism>
<evidence type="ECO:0000313" key="1">
    <source>
        <dbReference type="EMBL" id="CAD7224396.1"/>
    </source>
</evidence>
<gene>
    <name evidence="1" type="ORF">CTOB1V02_LOCUS2361</name>
</gene>
<protein>
    <submittedName>
        <fullName evidence="1">Uncharacterized protein</fullName>
    </submittedName>
</protein>
<accession>A0A7R8ZK18</accession>
<dbReference type="AlphaFoldDB" id="A0A7R8ZK18"/>
<dbReference type="EMBL" id="OB660361">
    <property type="protein sequence ID" value="CAD7224396.1"/>
    <property type="molecule type" value="Genomic_DNA"/>
</dbReference>